<name>A0ABZ3CF84_9STAP</name>
<comment type="cofactor">
    <cofactor evidence="1">
        <name>pyridoxal 5'-phosphate</name>
        <dbReference type="ChEBI" id="CHEBI:597326"/>
    </cofactor>
</comment>
<dbReference type="GO" id="GO:0047804">
    <property type="term" value="F:cysteine-S-conjugate beta-lyase activity"/>
    <property type="evidence" value="ECO:0007669"/>
    <property type="project" value="UniProtKB-EC"/>
</dbReference>
<keyword evidence="4 7" id="KW-0456">Lyase</keyword>
<proteinExistence type="inferred from homology"/>
<dbReference type="Pfam" id="PF00155">
    <property type="entry name" value="Aminotran_1_2"/>
    <property type="match status" value="1"/>
</dbReference>
<evidence type="ECO:0000256" key="3">
    <source>
        <dbReference type="ARBA" id="ARBA00022898"/>
    </source>
</evidence>
<evidence type="ECO:0000256" key="2">
    <source>
        <dbReference type="ARBA" id="ARBA00012224"/>
    </source>
</evidence>
<sequence length="400" mass="45822">MSSFDFNRQTTRKGTYSVQYEGTEKLFGTGGLEPFWIADMDIETPEAVAEAMKKRIDNGIFGYTKWQNPKFHGAVKGWWHQRFGITLEDEEIHYAPSVMFTIGEVVRQFSEEGDGIILTMPSYNAFIGMLKGNGREIVDCPLIRNQGTYEFDFDHFEKLCRREDVKAYIHCSPHNPTGKVWTRDELAKIRDICLRTGVFLISDEIHMDFTRPKEQFVSMVELMEAGDPILVTTGLGKTFNLASIPHSYFITRNRHLRLKIGRNIASKYGMGAANSLALEAIHAAYTECGPWVDELNRHIEQNMQLVEAYIAAHMSEWLDFKKPDATYLAWISFEKSGLEDEEVHKALIDIGGIAVSPGHIYDVKNNQHFRFNVASSRHRIEDGLERIHRTFKKITKSTVQ</sequence>
<evidence type="ECO:0000259" key="6">
    <source>
        <dbReference type="Pfam" id="PF00155"/>
    </source>
</evidence>
<dbReference type="RefSeq" id="WP_342387246.1">
    <property type="nucleotide sequence ID" value="NZ_CP138333.2"/>
</dbReference>
<dbReference type="InterPro" id="IPR015424">
    <property type="entry name" value="PyrdxlP-dep_Trfase"/>
</dbReference>
<keyword evidence="3" id="KW-0663">Pyridoxal phosphate</keyword>
<comment type="similarity">
    <text evidence="5">Belongs to the class-II pyridoxal-phosphate-dependent aminotransferase family. MalY/PatB cystathionine beta-lyase subfamily.</text>
</comment>
<accession>A0ABZ3CF84</accession>
<dbReference type="InterPro" id="IPR051798">
    <property type="entry name" value="Class-II_PLP-Dep_Aminotrans"/>
</dbReference>
<dbReference type="Gene3D" id="3.40.640.10">
    <property type="entry name" value="Type I PLP-dependent aspartate aminotransferase-like (Major domain)"/>
    <property type="match status" value="1"/>
</dbReference>
<dbReference type="EC" id="4.4.1.13" evidence="2"/>
<dbReference type="CDD" id="cd00609">
    <property type="entry name" value="AAT_like"/>
    <property type="match status" value="1"/>
</dbReference>
<dbReference type="PANTHER" id="PTHR43525">
    <property type="entry name" value="PROTEIN MALY"/>
    <property type="match status" value="1"/>
</dbReference>
<protein>
    <recommendedName>
        <fullName evidence="2">cysteine-S-conjugate beta-lyase</fullName>
        <ecNumber evidence="2">4.4.1.13</ecNumber>
    </recommendedName>
</protein>
<reference evidence="8" key="1">
    <citation type="submission" date="2023-10" db="EMBL/GenBank/DDBJ databases">
        <title>Genome analysis and identification of Salinococcus sp. Bachu38 nov., a PGPR from the rhizosphere of Tamarix.</title>
        <authorList>
            <person name="Liang Z."/>
            <person name="Zhang X."/>
            <person name="Jia J."/>
            <person name="Chen X."/>
            <person name="Wang Y."/>
            <person name="Wang Q."/>
            <person name="Wang R."/>
        </authorList>
    </citation>
    <scope>NUCLEOTIDE SEQUENCE [LARGE SCALE GENOMIC DNA]</scope>
    <source>
        <strain evidence="8">Bachu38</strain>
    </source>
</reference>
<dbReference type="InterPro" id="IPR015421">
    <property type="entry name" value="PyrdxlP-dep_Trfase_major"/>
</dbReference>
<gene>
    <name evidence="7" type="ORF">RQP18_08165</name>
</gene>
<dbReference type="PANTHER" id="PTHR43525:SF1">
    <property type="entry name" value="PROTEIN MALY"/>
    <property type="match status" value="1"/>
</dbReference>
<dbReference type="Proteomes" id="UP001455384">
    <property type="component" value="Chromosome"/>
</dbReference>
<feature type="domain" description="Aminotransferase class I/classII large" evidence="6">
    <location>
        <begin position="41"/>
        <end position="387"/>
    </location>
</feature>
<dbReference type="InterPro" id="IPR004839">
    <property type="entry name" value="Aminotransferase_I/II_large"/>
</dbReference>
<evidence type="ECO:0000256" key="1">
    <source>
        <dbReference type="ARBA" id="ARBA00001933"/>
    </source>
</evidence>
<dbReference type="InterPro" id="IPR015422">
    <property type="entry name" value="PyrdxlP-dep_Trfase_small"/>
</dbReference>
<evidence type="ECO:0000313" key="7">
    <source>
        <dbReference type="EMBL" id="WZX28663.1"/>
    </source>
</evidence>
<organism evidence="7 8">
    <name type="scientific">Salinicoccus bachuensis</name>
    <dbReference type="NCBI Taxonomy" id="3136731"/>
    <lineage>
        <taxon>Bacteria</taxon>
        <taxon>Bacillati</taxon>
        <taxon>Bacillota</taxon>
        <taxon>Bacilli</taxon>
        <taxon>Bacillales</taxon>
        <taxon>Staphylococcaceae</taxon>
        <taxon>Salinicoccus</taxon>
    </lineage>
</organism>
<evidence type="ECO:0000256" key="5">
    <source>
        <dbReference type="ARBA" id="ARBA00037974"/>
    </source>
</evidence>
<dbReference type="EMBL" id="CP138333">
    <property type="protein sequence ID" value="WZX28663.1"/>
    <property type="molecule type" value="Genomic_DNA"/>
</dbReference>
<evidence type="ECO:0000256" key="4">
    <source>
        <dbReference type="ARBA" id="ARBA00023239"/>
    </source>
</evidence>
<dbReference type="Gene3D" id="3.90.1150.10">
    <property type="entry name" value="Aspartate Aminotransferase, domain 1"/>
    <property type="match status" value="1"/>
</dbReference>
<dbReference type="SUPFAM" id="SSF53383">
    <property type="entry name" value="PLP-dependent transferases"/>
    <property type="match status" value="1"/>
</dbReference>
<evidence type="ECO:0000313" key="8">
    <source>
        <dbReference type="Proteomes" id="UP001455384"/>
    </source>
</evidence>
<keyword evidence="8" id="KW-1185">Reference proteome</keyword>